<gene>
    <name evidence="1" type="ORF">BpHYR1_042740</name>
</gene>
<evidence type="ECO:0000313" key="1">
    <source>
        <dbReference type="EMBL" id="RNA32844.1"/>
    </source>
</evidence>
<proteinExistence type="predicted"/>
<evidence type="ECO:0000313" key="2">
    <source>
        <dbReference type="Proteomes" id="UP000276133"/>
    </source>
</evidence>
<organism evidence="1 2">
    <name type="scientific">Brachionus plicatilis</name>
    <name type="common">Marine rotifer</name>
    <name type="synonym">Brachionus muelleri</name>
    <dbReference type="NCBI Taxonomy" id="10195"/>
    <lineage>
        <taxon>Eukaryota</taxon>
        <taxon>Metazoa</taxon>
        <taxon>Spiralia</taxon>
        <taxon>Gnathifera</taxon>
        <taxon>Rotifera</taxon>
        <taxon>Eurotatoria</taxon>
        <taxon>Monogononta</taxon>
        <taxon>Pseudotrocha</taxon>
        <taxon>Ploima</taxon>
        <taxon>Brachionidae</taxon>
        <taxon>Brachionus</taxon>
    </lineage>
</organism>
<accession>A0A3M7SAL4</accession>
<name>A0A3M7SAL4_BRAPC</name>
<dbReference type="AlphaFoldDB" id="A0A3M7SAL4"/>
<dbReference type="EMBL" id="REGN01001738">
    <property type="protein sequence ID" value="RNA32844.1"/>
    <property type="molecule type" value="Genomic_DNA"/>
</dbReference>
<comment type="caution">
    <text evidence="1">The sequence shown here is derived from an EMBL/GenBank/DDBJ whole genome shotgun (WGS) entry which is preliminary data.</text>
</comment>
<dbReference type="Proteomes" id="UP000276133">
    <property type="component" value="Unassembled WGS sequence"/>
</dbReference>
<sequence>MGLYYVFQFREQFQSEQSLPRIFILFINMKIPRNIANYVPCTSSAYRLKNLFFFKSIDLLSSLNSNAQLCSIKSFQNWAFLLTCIFEFGTTPVKFSKLRICENIRKILIIDHEQINEDLNQYCPDCLNQKFTTSFGQILKFKENQQKTTNFLQNKKAECISDYVFNQI</sequence>
<protein>
    <submittedName>
        <fullName evidence="1">Uncharacterized protein</fullName>
    </submittedName>
</protein>
<reference evidence="1 2" key="1">
    <citation type="journal article" date="2018" name="Sci. Rep.">
        <title>Genomic signatures of local adaptation to the degree of environmental predictability in rotifers.</title>
        <authorList>
            <person name="Franch-Gras L."/>
            <person name="Hahn C."/>
            <person name="Garcia-Roger E.M."/>
            <person name="Carmona M.J."/>
            <person name="Serra M."/>
            <person name="Gomez A."/>
        </authorList>
    </citation>
    <scope>NUCLEOTIDE SEQUENCE [LARGE SCALE GENOMIC DNA]</scope>
    <source>
        <strain evidence="1">HYR1</strain>
    </source>
</reference>
<keyword evidence="2" id="KW-1185">Reference proteome</keyword>